<comment type="caution">
    <text evidence="1">The sequence shown here is derived from an EMBL/GenBank/DDBJ whole genome shotgun (WGS) entry which is preliminary data.</text>
</comment>
<evidence type="ECO:0000313" key="2">
    <source>
        <dbReference type="Proteomes" id="UP000814033"/>
    </source>
</evidence>
<organism evidence="1 2">
    <name type="scientific">Auriscalpium vulgare</name>
    <dbReference type="NCBI Taxonomy" id="40419"/>
    <lineage>
        <taxon>Eukaryota</taxon>
        <taxon>Fungi</taxon>
        <taxon>Dikarya</taxon>
        <taxon>Basidiomycota</taxon>
        <taxon>Agaricomycotina</taxon>
        <taxon>Agaricomycetes</taxon>
        <taxon>Russulales</taxon>
        <taxon>Auriscalpiaceae</taxon>
        <taxon>Auriscalpium</taxon>
    </lineage>
</organism>
<name>A0ACB8R3I4_9AGAM</name>
<dbReference type="EMBL" id="MU276520">
    <property type="protein sequence ID" value="KAI0038363.1"/>
    <property type="molecule type" value="Genomic_DNA"/>
</dbReference>
<evidence type="ECO:0000313" key="1">
    <source>
        <dbReference type="EMBL" id="KAI0038363.1"/>
    </source>
</evidence>
<accession>A0ACB8R3I4</accession>
<reference evidence="1" key="1">
    <citation type="submission" date="2021-02" db="EMBL/GenBank/DDBJ databases">
        <authorList>
            <consortium name="DOE Joint Genome Institute"/>
            <person name="Ahrendt S."/>
            <person name="Looney B.P."/>
            <person name="Miyauchi S."/>
            <person name="Morin E."/>
            <person name="Drula E."/>
            <person name="Courty P.E."/>
            <person name="Chicoki N."/>
            <person name="Fauchery L."/>
            <person name="Kohler A."/>
            <person name="Kuo A."/>
            <person name="Labutti K."/>
            <person name="Pangilinan J."/>
            <person name="Lipzen A."/>
            <person name="Riley R."/>
            <person name="Andreopoulos W."/>
            <person name="He G."/>
            <person name="Johnson J."/>
            <person name="Barry K.W."/>
            <person name="Grigoriev I.V."/>
            <person name="Nagy L."/>
            <person name="Hibbett D."/>
            <person name="Henrissat B."/>
            <person name="Matheny P.B."/>
            <person name="Labbe J."/>
            <person name="Martin F."/>
        </authorList>
    </citation>
    <scope>NUCLEOTIDE SEQUENCE</scope>
    <source>
        <strain evidence="1">FP105234-sp</strain>
    </source>
</reference>
<proteinExistence type="predicted"/>
<feature type="non-terminal residue" evidence="1">
    <location>
        <position position="56"/>
    </location>
</feature>
<gene>
    <name evidence="1" type="ORF">FA95DRAFT_1505764</name>
</gene>
<dbReference type="Proteomes" id="UP000814033">
    <property type="component" value="Unassembled WGS sequence"/>
</dbReference>
<sequence>MRSPILSASHAWPVKCTPIPSLRRRACPTLSHLDVHGPLPVRTPSGYRYWVTFIDD</sequence>
<reference evidence="1" key="2">
    <citation type="journal article" date="2022" name="New Phytol.">
        <title>Evolutionary transition to the ectomycorrhizal habit in the genomes of a hyperdiverse lineage of mushroom-forming fungi.</title>
        <authorList>
            <person name="Looney B."/>
            <person name="Miyauchi S."/>
            <person name="Morin E."/>
            <person name="Drula E."/>
            <person name="Courty P.E."/>
            <person name="Kohler A."/>
            <person name="Kuo A."/>
            <person name="LaButti K."/>
            <person name="Pangilinan J."/>
            <person name="Lipzen A."/>
            <person name="Riley R."/>
            <person name="Andreopoulos W."/>
            <person name="He G."/>
            <person name="Johnson J."/>
            <person name="Nolan M."/>
            <person name="Tritt A."/>
            <person name="Barry K.W."/>
            <person name="Grigoriev I.V."/>
            <person name="Nagy L.G."/>
            <person name="Hibbett D."/>
            <person name="Henrissat B."/>
            <person name="Matheny P.B."/>
            <person name="Labbe J."/>
            <person name="Martin F.M."/>
        </authorList>
    </citation>
    <scope>NUCLEOTIDE SEQUENCE</scope>
    <source>
        <strain evidence="1">FP105234-sp</strain>
    </source>
</reference>
<keyword evidence="2" id="KW-1185">Reference proteome</keyword>
<protein>
    <submittedName>
        <fullName evidence="1">Uncharacterized protein</fullName>
    </submittedName>
</protein>